<reference evidence="13" key="1">
    <citation type="submission" date="2025-08" db="UniProtKB">
        <authorList>
            <consortium name="RefSeq"/>
        </authorList>
    </citation>
    <scope>IDENTIFICATION</scope>
    <source>
        <tissue evidence="13">Whole sample</tissue>
    </source>
</reference>
<dbReference type="PANTHER" id="PTHR47961">
    <property type="entry name" value="DNA POLYMERASE THETA, PUTATIVE (AFU_ORTHOLOGUE AFUA_1G05260)-RELATED"/>
    <property type="match status" value="1"/>
</dbReference>
<dbReference type="InterPro" id="IPR014001">
    <property type="entry name" value="Helicase_ATP-bd"/>
</dbReference>
<evidence type="ECO:0000256" key="2">
    <source>
        <dbReference type="ARBA" id="ARBA00022741"/>
    </source>
</evidence>
<dbReference type="Gene3D" id="1.10.3380.20">
    <property type="match status" value="1"/>
</dbReference>
<feature type="domain" description="Helicase C-terminal" evidence="11">
    <location>
        <begin position="582"/>
        <end position="776"/>
    </location>
</feature>
<dbReference type="AlphaFoldDB" id="A0A8B8AEI3"/>
<evidence type="ECO:0000313" key="13">
    <source>
        <dbReference type="RefSeq" id="XP_022288349.1"/>
    </source>
</evidence>
<evidence type="ECO:0000256" key="7">
    <source>
        <dbReference type="ARBA" id="ARBA00023204"/>
    </source>
</evidence>
<dbReference type="GO" id="GO:0003676">
    <property type="term" value="F:nucleic acid binding"/>
    <property type="evidence" value="ECO:0007669"/>
    <property type="project" value="InterPro"/>
</dbReference>
<keyword evidence="5" id="KW-0347">Helicase</keyword>
<evidence type="ECO:0000256" key="1">
    <source>
        <dbReference type="ARBA" id="ARBA00004123"/>
    </source>
</evidence>
<dbReference type="GO" id="GO:0043138">
    <property type="term" value="F:3'-5' DNA helicase activity"/>
    <property type="evidence" value="ECO:0007669"/>
    <property type="project" value="UniProtKB-EC"/>
</dbReference>
<dbReference type="SUPFAM" id="SSF158702">
    <property type="entry name" value="Sec63 N-terminal domain-like"/>
    <property type="match status" value="1"/>
</dbReference>
<evidence type="ECO:0000256" key="8">
    <source>
        <dbReference type="ARBA" id="ARBA00023242"/>
    </source>
</evidence>
<dbReference type="InterPro" id="IPR011545">
    <property type="entry name" value="DEAD/DEAH_box_helicase_dom"/>
</dbReference>
<dbReference type="Gene3D" id="3.40.50.300">
    <property type="entry name" value="P-loop containing nucleotide triphosphate hydrolases"/>
    <property type="match status" value="2"/>
</dbReference>
<evidence type="ECO:0000256" key="9">
    <source>
        <dbReference type="ARBA" id="ARBA00048988"/>
    </source>
</evidence>
<dbReference type="InterPro" id="IPR050474">
    <property type="entry name" value="Hel308_SKI2-like"/>
</dbReference>
<dbReference type="PANTHER" id="PTHR47961:SF12">
    <property type="entry name" value="HELICASE POLQ-LIKE"/>
    <property type="match status" value="1"/>
</dbReference>
<dbReference type="Pfam" id="PF21099">
    <property type="entry name" value="POLQ_helical"/>
    <property type="match status" value="1"/>
</dbReference>
<comment type="subcellular location">
    <subcellularLocation>
        <location evidence="1">Nucleus</location>
    </subcellularLocation>
</comment>
<evidence type="ECO:0000259" key="11">
    <source>
        <dbReference type="PROSITE" id="PS51194"/>
    </source>
</evidence>
<evidence type="ECO:0000256" key="4">
    <source>
        <dbReference type="ARBA" id="ARBA00022801"/>
    </source>
</evidence>
<dbReference type="KEGG" id="cvn:111100588"/>
<dbReference type="GO" id="GO:0006281">
    <property type="term" value="P:DNA repair"/>
    <property type="evidence" value="ECO:0007669"/>
    <property type="project" value="UniProtKB-KW"/>
</dbReference>
<evidence type="ECO:0000259" key="10">
    <source>
        <dbReference type="PROSITE" id="PS51192"/>
    </source>
</evidence>
<keyword evidence="6" id="KW-0067">ATP-binding</keyword>
<dbReference type="SMART" id="SM00487">
    <property type="entry name" value="DEXDc"/>
    <property type="match status" value="1"/>
</dbReference>
<organism evidence="12 13">
    <name type="scientific">Crassostrea virginica</name>
    <name type="common">Eastern oyster</name>
    <dbReference type="NCBI Taxonomy" id="6565"/>
    <lineage>
        <taxon>Eukaryota</taxon>
        <taxon>Metazoa</taxon>
        <taxon>Spiralia</taxon>
        <taxon>Lophotrochozoa</taxon>
        <taxon>Mollusca</taxon>
        <taxon>Bivalvia</taxon>
        <taxon>Autobranchia</taxon>
        <taxon>Pteriomorphia</taxon>
        <taxon>Ostreida</taxon>
        <taxon>Ostreoidea</taxon>
        <taxon>Ostreidae</taxon>
        <taxon>Crassostrea</taxon>
    </lineage>
</organism>
<dbReference type="CDD" id="cd18026">
    <property type="entry name" value="DEXHc_POLQ-like"/>
    <property type="match status" value="1"/>
</dbReference>
<dbReference type="InterPro" id="IPR048960">
    <property type="entry name" value="POLQ-like_helical"/>
</dbReference>
<dbReference type="PROSITE" id="PS51192">
    <property type="entry name" value="HELICASE_ATP_BIND_1"/>
    <property type="match status" value="1"/>
</dbReference>
<dbReference type="FunFam" id="3.40.50.300:FF:001293">
    <property type="entry name" value="helicase POLQ-like isoform X5"/>
    <property type="match status" value="1"/>
</dbReference>
<dbReference type="Pfam" id="PF00271">
    <property type="entry name" value="Helicase_C"/>
    <property type="match status" value="1"/>
</dbReference>
<keyword evidence="3" id="KW-0227">DNA damage</keyword>
<keyword evidence="7" id="KW-0234">DNA repair</keyword>
<dbReference type="SUPFAM" id="SSF52540">
    <property type="entry name" value="P-loop containing nucleoside triphosphate hydrolases"/>
    <property type="match status" value="1"/>
</dbReference>
<sequence>MSTTLTDKGPQRKLLGIRKRCSNGHTEREEIPQPTKYLKEADNGLRSASNRCNISNKIPKCIENQGCDWFENSFCSTEKKIKGTELHQDTSLKNSSTCFDIHKDFVNKDLKVLHSCGTELEDEDVISQKDIFEESFQDLDFLSHVESIESQNSIDFLDTVADSPEKKLRGQCKQGKDNELPVLQSHTIKYDDNKNSGSKKSFAEKQTCDNVISVNTVSSIKINCKSECLETEQQHLQNMCHEKTCQSNKISKVSETLDSETPGKPKNGKVSMLASAGSLKDHLKRKLLQNMGLKSPISPGQTIVEGRRSRLKEAEKEAAILQGQMSCDDIGPFYGLPSKVQQLLQQQRGVSSLYEWQDRCLRLPTLRTGGNLVYSLPTSGGKTLVAEMLILKELLCKKKDALMILPFVSIVQEKVRGMAQLAVELGFLVEEYAGSKGHFPPIKHRKRALYIATIEKAHSLVNNLLEQDRLGSLGLVVVDELHMIGEGMSRGSCLEATLVKLIYSKAPTQIIGMSATLNNVSDLLAFLRADIFSSDFRPVKLTEHIKLQDNVFEVQNGHTLEESLHHQRTVTFQYNAEMTRVDPDHLLGLVTEVVPDHSCLIFCSTKKNCENVALMLSKLMAKHRRELSLVRKQERKDLLRTLYKDGEERLCPVLQHTIHFGIAYHHSGLTTDERHLIEEAYLEGVLCVLACTSTLAAGVNLPAKRVILRSPYIGKQFLNRSQYKQMIGRAGRAGKDTTGESILILSPKDRCKVWEIISGPMENCLSSLSYNDGKGIRSLILSSIGLKITTNTNEVFDLMSRTLLSIQASHLSCDIVAMTKDALQQLIDTGLVVQKRSFSQDGDCGVQSPSLEITALGRATFKGSVDLDFSSQLYSDLQRAEESLVLASHLHLLFLVTPYDMVKEVRPDWMIYFKQISLLTRVELKVAELIGVPEAYVAKKASGQHTKQLVDEFVTKRFYLTLVLYNLWKQKSVWEVAEKFELPRGFIQNLLSSAASFGACVHHFCQELDEFWAYQDLFGTFVKQLAYCVSVELLPLMEIPGVKLGRARQLFGAGIKSVAQLAATDPDNLVKCIKQISYKAARQIVASAKLLLNEKAEALLQEVENLVTVPVELATSQSTAVSLSQLNELDLFSSAFSSQ</sequence>
<evidence type="ECO:0000256" key="6">
    <source>
        <dbReference type="ARBA" id="ARBA00022840"/>
    </source>
</evidence>
<proteinExistence type="predicted"/>
<dbReference type="FunFam" id="3.40.50.300:FF:000813">
    <property type="entry name" value="helicase POLQ-like isoform X1"/>
    <property type="match status" value="1"/>
</dbReference>
<dbReference type="GO" id="GO:0016787">
    <property type="term" value="F:hydrolase activity"/>
    <property type="evidence" value="ECO:0007669"/>
    <property type="project" value="UniProtKB-KW"/>
</dbReference>
<gene>
    <name evidence="13" type="primary">LOC111100588</name>
</gene>
<keyword evidence="4" id="KW-0378">Hydrolase</keyword>
<dbReference type="GO" id="GO:0005524">
    <property type="term" value="F:ATP binding"/>
    <property type="evidence" value="ECO:0007669"/>
    <property type="project" value="UniProtKB-KW"/>
</dbReference>
<evidence type="ECO:0000256" key="5">
    <source>
        <dbReference type="ARBA" id="ARBA00022806"/>
    </source>
</evidence>
<dbReference type="GO" id="GO:0005634">
    <property type="term" value="C:nucleus"/>
    <property type="evidence" value="ECO:0007669"/>
    <property type="project" value="UniProtKB-SubCell"/>
</dbReference>
<dbReference type="Proteomes" id="UP000694844">
    <property type="component" value="Chromosome 6"/>
</dbReference>
<dbReference type="Pfam" id="PF00270">
    <property type="entry name" value="DEAD"/>
    <property type="match status" value="1"/>
</dbReference>
<dbReference type="CDD" id="cd18795">
    <property type="entry name" value="SF2_C_Ski2"/>
    <property type="match status" value="1"/>
</dbReference>
<dbReference type="InterPro" id="IPR027417">
    <property type="entry name" value="P-loop_NTPase"/>
</dbReference>
<feature type="domain" description="Helicase ATP-binding" evidence="10">
    <location>
        <begin position="363"/>
        <end position="535"/>
    </location>
</feature>
<evidence type="ECO:0000256" key="3">
    <source>
        <dbReference type="ARBA" id="ARBA00022763"/>
    </source>
</evidence>
<keyword evidence="2" id="KW-0547">Nucleotide-binding</keyword>
<dbReference type="InterPro" id="IPR001650">
    <property type="entry name" value="Helicase_C-like"/>
</dbReference>
<dbReference type="Gene3D" id="1.10.150.20">
    <property type="entry name" value="5' to 3' exonuclease, C-terminal subdomain"/>
    <property type="match status" value="1"/>
</dbReference>
<dbReference type="Pfam" id="PF20470">
    <property type="entry name" value="HTH_61"/>
    <property type="match status" value="1"/>
</dbReference>
<dbReference type="Pfam" id="PF25453">
    <property type="entry name" value="DUF7898"/>
    <property type="match status" value="1"/>
</dbReference>
<dbReference type="SMART" id="SM00490">
    <property type="entry name" value="HELICc"/>
    <property type="match status" value="1"/>
</dbReference>
<dbReference type="PROSITE" id="PS51194">
    <property type="entry name" value="HELICASE_CTER"/>
    <property type="match status" value="1"/>
</dbReference>
<dbReference type="RefSeq" id="XP_022288349.1">
    <property type="nucleotide sequence ID" value="XM_022432641.1"/>
</dbReference>
<keyword evidence="12" id="KW-1185">Reference proteome</keyword>
<name>A0A8B8AEI3_CRAVI</name>
<dbReference type="GeneID" id="111100588"/>
<dbReference type="FunFam" id="1.10.3380.20:FF:000002">
    <property type="entry name" value="helicase POLQ-like isoform X1"/>
    <property type="match status" value="1"/>
</dbReference>
<keyword evidence="8" id="KW-0539">Nucleus</keyword>
<dbReference type="OrthoDB" id="2320933at2759"/>
<protein>
    <submittedName>
        <fullName evidence="13">Helicase POLQ-like</fullName>
    </submittedName>
</protein>
<dbReference type="InterPro" id="IPR057220">
    <property type="entry name" value="DUF7898"/>
</dbReference>
<dbReference type="InterPro" id="IPR046931">
    <property type="entry name" value="HTH_61"/>
</dbReference>
<accession>A0A8B8AEI3</accession>
<comment type="catalytic activity">
    <reaction evidence="9">
        <text>ATP + H2O = ADP + phosphate + H(+)</text>
        <dbReference type="Rhea" id="RHEA:13065"/>
        <dbReference type="ChEBI" id="CHEBI:15377"/>
        <dbReference type="ChEBI" id="CHEBI:15378"/>
        <dbReference type="ChEBI" id="CHEBI:30616"/>
        <dbReference type="ChEBI" id="CHEBI:43474"/>
        <dbReference type="ChEBI" id="CHEBI:456216"/>
        <dbReference type="EC" id="5.6.2.4"/>
    </reaction>
</comment>
<evidence type="ECO:0000313" key="12">
    <source>
        <dbReference type="Proteomes" id="UP000694844"/>
    </source>
</evidence>